<feature type="compositionally biased region" description="Basic and acidic residues" evidence="4">
    <location>
        <begin position="178"/>
        <end position="190"/>
    </location>
</feature>
<evidence type="ECO:0000256" key="1">
    <source>
        <dbReference type="ARBA" id="ARBA00006668"/>
    </source>
</evidence>
<dbReference type="InterPro" id="IPR023803">
    <property type="entry name" value="Ribosomal_bS16_dom_sf"/>
</dbReference>
<evidence type="ECO:0000256" key="2">
    <source>
        <dbReference type="ARBA" id="ARBA00022980"/>
    </source>
</evidence>
<dbReference type="PANTHER" id="PTHR12919:SF20">
    <property type="entry name" value="SMALL RIBOSOMAL SUBUNIT PROTEIN BS16M"/>
    <property type="match status" value="1"/>
</dbReference>
<comment type="caution">
    <text evidence="5">The sequence shown here is derived from an EMBL/GenBank/DDBJ whole genome shotgun (WGS) entry which is preliminary data.</text>
</comment>
<feature type="compositionally biased region" description="Basic and acidic residues" evidence="4">
    <location>
        <begin position="157"/>
        <end position="170"/>
    </location>
</feature>
<dbReference type="AlphaFoldDB" id="A0AAD9FTR5"/>
<dbReference type="SUPFAM" id="SSF54565">
    <property type="entry name" value="Ribosomal protein S16"/>
    <property type="match status" value="1"/>
</dbReference>
<dbReference type="InterPro" id="IPR000307">
    <property type="entry name" value="Ribosomal_bS16"/>
</dbReference>
<evidence type="ECO:0000313" key="6">
    <source>
        <dbReference type="Proteomes" id="UP001182556"/>
    </source>
</evidence>
<dbReference type="PANTHER" id="PTHR12919">
    <property type="entry name" value="30S RIBOSOMAL PROTEIN S16"/>
    <property type="match status" value="1"/>
</dbReference>
<dbReference type="EMBL" id="JAODAN010000002">
    <property type="protein sequence ID" value="KAK1926055.1"/>
    <property type="molecule type" value="Genomic_DNA"/>
</dbReference>
<dbReference type="Pfam" id="PF00886">
    <property type="entry name" value="Ribosomal_S16"/>
    <property type="match status" value="1"/>
</dbReference>
<organism evidence="5 6">
    <name type="scientific">Papiliotrema laurentii</name>
    <name type="common">Cryptococcus laurentii</name>
    <dbReference type="NCBI Taxonomy" id="5418"/>
    <lineage>
        <taxon>Eukaryota</taxon>
        <taxon>Fungi</taxon>
        <taxon>Dikarya</taxon>
        <taxon>Basidiomycota</taxon>
        <taxon>Agaricomycotina</taxon>
        <taxon>Tremellomycetes</taxon>
        <taxon>Tremellales</taxon>
        <taxon>Rhynchogastremaceae</taxon>
        <taxon>Papiliotrema</taxon>
    </lineage>
</organism>
<evidence type="ECO:0000313" key="5">
    <source>
        <dbReference type="EMBL" id="KAK1926055.1"/>
    </source>
</evidence>
<feature type="region of interest" description="Disordered" evidence="4">
    <location>
        <begin position="157"/>
        <end position="203"/>
    </location>
</feature>
<dbReference type="NCBIfam" id="TIGR00002">
    <property type="entry name" value="S16"/>
    <property type="match status" value="1"/>
</dbReference>
<dbReference type="GO" id="GO:0003735">
    <property type="term" value="F:structural constituent of ribosome"/>
    <property type="evidence" value="ECO:0007669"/>
    <property type="project" value="InterPro"/>
</dbReference>
<dbReference type="GO" id="GO:0005763">
    <property type="term" value="C:mitochondrial small ribosomal subunit"/>
    <property type="evidence" value="ECO:0007669"/>
    <property type="project" value="TreeGrafter"/>
</dbReference>
<dbReference type="GO" id="GO:0032543">
    <property type="term" value="P:mitochondrial translation"/>
    <property type="evidence" value="ECO:0007669"/>
    <property type="project" value="TreeGrafter"/>
</dbReference>
<name>A0AAD9FTR5_PAPLA</name>
<dbReference type="HAMAP" id="MF_00385">
    <property type="entry name" value="Ribosomal_bS16"/>
    <property type="match status" value="1"/>
</dbReference>
<reference evidence="5" key="1">
    <citation type="submission" date="2023-02" db="EMBL/GenBank/DDBJ databases">
        <title>Identification and recombinant expression of a fungal hydrolase from Papiliotrema laurentii that hydrolyzes apple cutin and clears colloidal polyester polyurethane.</title>
        <authorList>
            <consortium name="DOE Joint Genome Institute"/>
            <person name="Roman V.A."/>
            <person name="Bojanowski C."/>
            <person name="Crable B.R."/>
            <person name="Wagner D.N."/>
            <person name="Hung C.S."/>
            <person name="Nadeau L.J."/>
            <person name="Schratz L."/>
            <person name="Haridas S."/>
            <person name="Pangilinan J."/>
            <person name="Lipzen A."/>
            <person name="Na H."/>
            <person name="Yan M."/>
            <person name="Ng V."/>
            <person name="Grigoriev I.V."/>
            <person name="Spatafora J.W."/>
            <person name="Barlow D."/>
            <person name="Biffinger J."/>
            <person name="Kelley-Loughnane N."/>
            <person name="Varaljay V.A."/>
            <person name="Crookes-Goodson W.J."/>
        </authorList>
    </citation>
    <scope>NUCLEOTIDE SEQUENCE</scope>
    <source>
        <strain evidence="5">5307AH</strain>
    </source>
</reference>
<dbReference type="Gene3D" id="3.30.1320.10">
    <property type="match status" value="1"/>
</dbReference>
<comment type="similarity">
    <text evidence="1">Belongs to the bacterial ribosomal protein bS16 family.</text>
</comment>
<accession>A0AAD9FTR5</accession>
<evidence type="ECO:0000256" key="3">
    <source>
        <dbReference type="ARBA" id="ARBA00023274"/>
    </source>
</evidence>
<sequence>MSSAIRIRLARHGMRNAPVYHIVAIQAGKAREARPLEKLGEYDPIPRVRTTDQIPVANRVFGKEYREPPKEKTVTWDVGRIKFWLARGAEPSTSVVKLLAKAGILETAKYTPKMVDELKERFKGQASPTALDRLAERQKDRDDYRASVISQALDRDSARRGLKAEVKPESEAGASVETKAEGSEKGEVKARKPRKARSAAAAQ</sequence>
<keyword evidence="2 5" id="KW-0689">Ribosomal protein</keyword>
<keyword evidence="6" id="KW-1185">Reference proteome</keyword>
<protein>
    <submittedName>
        <fullName evidence="5">Ribosomal protein S16 domain-containing protein</fullName>
    </submittedName>
</protein>
<gene>
    <name evidence="5" type="ORF">DB88DRAFT_480526</name>
</gene>
<dbReference type="Proteomes" id="UP001182556">
    <property type="component" value="Unassembled WGS sequence"/>
</dbReference>
<proteinExistence type="inferred from homology"/>
<evidence type="ECO:0000256" key="4">
    <source>
        <dbReference type="SAM" id="MobiDB-lite"/>
    </source>
</evidence>
<keyword evidence="3" id="KW-0687">Ribonucleoprotein</keyword>